<dbReference type="InterPro" id="IPR001370">
    <property type="entry name" value="BIR_rpt"/>
</dbReference>
<dbReference type="GO" id="GO:0005634">
    <property type="term" value="C:nucleus"/>
    <property type="evidence" value="ECO:0007669"/>
    <property type="project" value="TreeGrafter"/>
</dbReference>
<reference evidence="2 3" key="1">
    <citation type="submission" date="2024-01" db="EMBL/GenBank/DDBJ databases">
        <title>The genome of the rayed Mediterranean limpet Patella caerulea (Linnaeus, 1758).</title>
        <authorList>
            <person name="Anh-Thu Weber A."/>
            <person name="Halstead-Nussloch G."/>
        </authorList>
    </citation>
    <scope>NUCLEOTIDE SEQUENCE [LARGE SCALE GENOMIC DNA]</scope>
    <source>
        <strain evidence="2">AATW-2023a</strain>
        <tissue evidence="2">Whole specimen</tissue>
    </source>
</reference>
<dbReference type="Gene3D" id="1.10.1170.10">
    <property type="entry name" value="Inhibitor Of Apoptosis Protein (2mihbC-IAP-1), Chain A"/>
    <property type="match status" value="2"/>
</dbReference>
<feature type="region of interest" description="Disordered" evidence="1">
    <location>
        <begin position="237"/>
        <end position="258"/>
    </location>
</feature>
<dbReference type="PROSITE" id="PS50143">
    <property type="entry name" value="BIR_REPEAT_2"/>
    <property type="match status" value="2"/>
</dbReference>
<evidence type="ECO:0000256" key="1">
    <source>
        <dbReference type="SAM" id="MobiDB-lite"/>
    </source>
</evidence>
<protein>
    <submittedName>
        <fullName evidence="2">Uncharacterized protein</fullName>
    </submittedName>
</protein>
<dbReference type="EMBL" id="JAZGQO010000010">
    <property type="protein sequence ID" value="KAK6177375.1"/>
    <property type="molecule type" value="Genomic_DNA"/>
</dbReference>
<sequence>MEAQKRPVQESNSDSSTQLCCSGSSSTKLAESAKLRMDTFTSWPHALPTPQSLCTVGFYYIDNHNGDEVRCSYCLRTVKSWQRTHIPFIEHYCAGKECPFVQKFRPVVSNLPSMMDYSLHSPHFSFFINRKHSFAGCESMFLPSTNKCALAKAGFYYKGPGDMVQCFYCGIQLKSWEKYDIPVGEHYKWSPHCPFLYTLLLKISTVIELTKEDSFNPAPTGERNAFQPCSTVPTRIPANEPDEEHVHSITNYPREPRSSKQKIRNLTSLLKSPKVQRVLCMTKSKSLALQILQKYELSYPADTWSSEELLLAVGMAEDCTTIPDEGRLQEGEESQELSVRENSD</sequence>
<comment type="caution">
    <text evidence="2">The sequence shown here is derived from an EMBL/GenBank/DDBJ whole genome shotgun (WGS) entry which is preliminary data.</text>
</comment>
<dbReference type="AlphaFoldDB" id="A0AAN8PV94"/>
<feature type="region of interest" description="Disordered" evidence="1">
    <location>
        <begin position="1"/>
        <end position="23"/>
    </location>
</feature>
<accession>A0AAN8PV94</accession>
<dbReference type="SUPFAM" id="SSF57924">
    <property type="entry name" value="Inhibitor of apoptosis (IAP) repeat"/>
    <property type="match status" value="2"/>
</dbReference>
<dbReference type="Proteomes" id="UP001347796">
    <property type="component" value="Unassembled WGS sequence"/>
</dbReference>
<name>A0AAN8PV94_PATCE</name>
<proteinExistence type="predicted"/>
<evidence type="ECO:0000313" key="3">
    <source>
        <dbReference type="Proteomes" id="UP001347796"/>
    </source>
</evidence>
<dbReference type="InterPro" id="IPR050784">
    <property type="entry name" value="IAP"/>
</dbReference>
<feature type="compositionally biased region" description="Low complexity" evidence="1">
    <location>
        <begin position="13"/>
        <end position="23"/>
    </location>
</feature>
<dbReference type="PANTHER" id="PTHR10044:SF139">
    <property type="entry name" value="DEATH-ASSOCIATED INHIBITOR OF APOPTOSIS 2"/>
    <property type="match status" value="1"/>
</dbReference>
<dbReference type="CDD" id="cd00022">
    <property type="entry name" value="BIR"/>
    <property type="match status" value="2"/>
</dbReference>
<dbReference type="Pfam" id="PF00653">
    <property type="entry name" value="BIR"/>
    <property type="match status" value="2"/>
</dbReference>
<feature type="region of interest" description="Disordered" evidence="1">
    <location>
        <begin position="323"/>
        <end position="344"/>
    </location>
</feature>
<dbReference type="PANTHER" id="PTHR10044">
    <property type="entry name" value="INHIBITOR OF APOPTOSIS"/>
    <property type="match status" value="1"/>
</dbReference>
<dbReference type="GO" id="GO:0005737">
    <property type="term" value="C:cytoplasm"/>
    <property type="evidence" value="ECO:0007669"/>
    <property type="project" value="TreeGrafter"/>
</dbReference>
<keyword evidence="3" id="KW-1185">Reference proteome</keyword>
<gene>
    <name evidence="2" type="ORF">SNE40_015488</name>
</gene>
<dbReference type="SMART" id="SM00238">
    <property type="entry name" value="BIR"/>
    <property type="match status" value="2"/>
</dbReference>
<evidence type="ECO:0000313" key="2">
    <source>
        <dbReference type="EMBL" id="KAK6177375.1"/>
    </source>
</evidence>
<organism evidence="2 3">
    <name type="scientific">Patella caerulea</name>
    <name type="common">Rayed Mediterranean limpet</name>
    <dbReference type="NCBI Taxonomy" id="87958"/>
    <lineage>
        <taxon>Eukaryota</taxon>
        <taxon>Metazoa</taxon>
        <taxon>Spiralia</taxon>
        <taxon>Lophotrochozoa</taxon>
        <taxon>Mollusca</taxon>
        <taxon>Gastropoda</taxon>
        <taxon>Patellogastropoda</taxon>
        <taxon>Patelloidea</taxon>
        <taxon>Patellidae</taxon>
        <taxon>Patella</taxon>
    </lineage>
</organism>